<dbReference type="AlphaFoldDB" id="A0A810PS72"/>
<dbReference type="PROSITE" id="PS51197">
    <property type="entry name" value="HTH_RRF2_2"/>
    <property type="match status" value="1"/>
</dbReference>
<dbReference type="InterPro" id="IPR036390">
    <property type="entry name" value="WH_DNA-bd_sf"/>
</dbReference>
<dbReference type="RefSeq" id="WP_212820992.1">
    <property type="nucleotide sequence ID" value="NZ_AP023416.1"/>
</dbReference>
<dbReference type="Pfam" id="PF02082">
    <property type="entry name" value="Rrf2"/>
    <property type="match status" value="1"/>
</dbReference>
<dbReference type="InterPro" id="IPR000944">
    <property type="entry name" value="Tscrpt_reg_Rrf2"/>
</dbReference>
<evidence type="ECO:0000256" key="1">
    <source>
        <dbReference type="ARBA" id="ARBA00023125"/>
    </source>
</evidence>
<organism evidence="2 3">
    <name type="scientific">Vescimonas fastidiosa</name>
    <dbReference type="NCBI Taxonomy" id="2714353"/>
    <lineage>
        <taxon>Bacteria</taxon>
        <taxon>Bacillati</taxon>
        <taxon>Bacillota</taxon>
        <taxon>Clostridia</taxon>
        <taxon>Eubacteriales</taxon>
        <taxon>Oscillospiraceae</taxon>
        <taxon>Vescimonas</taxon>
    </lineage>
</organism>
<geneLocation type="plasmid" evidence="2 3">
    <name>pMM35_01</name>
</geneLocation>
<name>A0A810PS72_9FIRM</name>
<gene>
    <name evidence="2" type="ORF">MM35RIKEN_16110</name>
</gene>
<dbReference type="EMBL" id="AP023416">
    <property type="protein sequence ID" value="BCK79419.1"/>
    <property type="molecule type" value="Genomic_DNA"/>
</dbReference>
<keyword evidence="3" id="KW-1185">Reference proteome</keyword>
<dbReference type="GO" id="GO:0003700">
    <property type="term" value="F:DNA-binding transcription factor activity"/>
    <property type="evidence" value="ECO:0007669"/>
    <property type="project" value="TreeGrafter"/>
</dbReference>
<dbReference type="InterPro" id="IPR036388">
    <property type="entry name" value="WH-like_DNA-bd_sf"/>
</dbReference>
<protein>
    <submittedName>
        <fullName evidence="2">AsnC family transcriptional regulator</fullName>
    </submittedName>
</protein>
<dbReference type="PROSITE" id="PS01332">
    <property type="entry name" value="HTH_RRF2_1"/>
    <property type="match status" value="1"/>
</dbReference>
<accession>A0A810PS72</accession>
<keyword evidence="1" id="KW-0238">DNA-binding</keyword>
<reference evidence="2" key="1">
    <citation type="submission" date="2020-09" db="EMBL/GenBank/DDBJ databases">
        <title>New species isolated from human feces.</title>
        <authorList>
            <person name="Kitahara M."/>
            <person name="Shigeno Y."/>
            <person name="Shime M."/>
            <person name="Matsumoto Y."/>
            <person name="Nakamura S."/>
            <person name="Motooka D."/>
            <person name="Fukuoka S."/>
            <person name="Nishikawa H."/>
            <person name="Benno Y."/>
        </authorList>
    </citation>
    <scope>NUCLEOTIDE SEQUENCE</scope>
    <source>
        <strain evidence="2">MM35</strain>
        <plasmid evidence="2">pMM35_01</plasmid>
    </source>
</reference>
<proteinExistence type="predicted"/>
<dbReference type="KEGG" id="vfa:MM35RIKEN_16110"/>
<dbReference type="PANTHER" id="PTHR33221:SF5">
    <property type="entry name" value="HTH-TYPE TRANSCRIPTIONAL REGULATOR ISCR"/>
    <property type="match status" value="1"/>
</dbReference>
<dbReference type="SUPFAM" id="SSF46785">
    <property type="entry name" value="Winged helix' DNA-binding domain"/>
    <property type="match status" value="1"/>
</dbReference>
<evidence type="ECO:0000313" key="2">
    <source>
        <dbReference type="EMBL" id="BCK79419.1"/>
    </source>
</evidence>
<sequence>MKISTRGRYALRMMLDLAENQGSGVVALKDIAARQDISKKYLEQIIPVLNRAGLLQTSRGFQGGYRLAKDPADYTVGEILRAAEGGLSPVACLEHSPNACPRCHECDTLPIWAGLEQVVNEYLDSISLQSVLDGRKKIKG</sequence>
<dbReference type="GO" id="GO:0005829">
    <property type="term" value="C:cytosol"/>
    <property type="evidence" value="ECO:0007669"/>
    <property type="project" value="TreeGrafter"/>
</dbReference>
<evidence type="ECO:0000313" key="3">
    <source>
        <dbReference type="Proteomes" id="UP000681343"/>
    </source>
</evidence>
<dbReference type="Gene3D" id="1.10.10.10">
    <property type="entry name" value="Winged helix-like DNA-binding domain superfamily/Winged helix DNA-binding domain"/>
    <property type="match status" value="1"/>
</dbReference>
<dbReference type="InterPro" id="IPR030489">
    <property type="entry name" value="TR_Rrf2-type_CS"/>
</dbReference>
<dbReference type="GO" id="GO:0003677">
    <property type="term" value="F:DNA binding"/>
    <property type="evidence" value="ECO:0007669"/>
    <property type="project" value="UniProtKB-KW"/>
</dbReference>
<dbReference type="NCBIfam" id="TIGR00738">
    <property type="entry name" value="rrf2_super"/>
    <property type="match status" value="1"/>
</dbReference>
<keyword evidence="2" id="KW-0614">Plasmid</keyword>
<dbReference type="PANTHER" id="PTHR33221">
    <property type="entry name" value="WINGED HELIX-TURN-HELIX TRANSCRIPTIONAL REGULATOR, RRF2 FAMILY"/>
    <property type="match status" value="1"/>
</dbReference>
<dbReference type="Proteomes" id="UP000681343">
    <property type="component" value="Plasmid pMM35_01"/>
</dbReference>